<feature type="region of interest" description="Disordered" evidence="2">
    <location>
        <begin position="1005"/>
        <end position="1075"/>
    </location>
</feature>
<dbReference type="GO" id="GO:0005802">
    <property type="term" value="C:trans-Golgi network"/>
    <property type="evidence" value="ECO:0007669"/>
    <property type="project" value="TreeGrafter"/>
</dbReference>
<feature type="compositionally biased region" description="Polar residues" evidence="2">
    <location>
        <begin position="1035"/>
        <end position="1051"/>
    </location>
</feature>
<evidence type="ECO:0000313" key="4">
    <source>
        <dbReference type="Proteomes" id="UP000218231"/>
    </source>
</evidence>
<feature type="compositionally biased region" description="Polar residues" evidence="2">
    <location>
        <begin position="1005"/>
        <end position="1015"/>
    </location>
</feature>
<dbReference type="STRING" id="2018661.A0A2A2KIR0"/>
<keyword evidence="1" id="KW-0175">Coiled coil</keyword>
<gene>
    <name evidence="3" type="ORF">WR25_04649</name>
</gene>
<dbReference type="InterPro" id="IPR038830">
    <property type="entry name" value="CCDC186"/>
</dbReference>
<dbReference type="OrthoDB" id="2436455at2759"/>
<sequence>MSRHMLVADANLDQTNLEETLLMDTSLSGNRSVQEQAEDRDVSALTALSAESIAEEEEEEETFMDATVNGLDETGVSEKFAELEAQLMKQASEKKTVEARAEESDDVLINVDKTEIEDGNTSSLYRTVSEVDTTMDGTLEERIQQLEDELIKEKEQKERAAQMLTEKSAEVAALEEEMVEMNSSLTATQQNSQQVGELEMRLQLLENELGRVTGERERAVALLQEKSAEVTVLEAQINELNTTASTAQDMRRQMHELEVHIQLLDDELARQKGEKESAYALLQQKSEELAALEIRINELSEVAFAAEENNRQIEELKAQVQNLEAEFASQAEEKESAAALLQQKSAEVSTLEARISELTAATSVAQESSQKQVEELETRIQMLESELAMQVEERESAFALLQEKSEEMKALERKISELTAMASTAENSSKQIEEFKAQMQMYEAELARHAEEKESANVVLHQKSEEIAALEARINELTEIASVAEDSNRQIEEFKAQMQLHEAELARHAEEKESTNAVLKEKSDKVTALEIQINDLTVAASVVQETSQKQVEGFETRIQMLESELARHAAEKEGGNTLLQEKAEEIKALEHQISELTAIASAAEDSNRQVEKLKAQMQLYETELTKQAEEKESVAALLKEKSEEATTLQGQMNDLTAAASVSQENSQKQIEGLGTRIQMLESELAMQGEEKESASALLQEKSEEMQALERKISELTVMASTAENSSKQIEEFKAQMQLYEAELTRQAEEKESAAALLQQRSEEVTTLQGQMNDLTASASVTQENSQKQIEGLGTRIQMLESELTRHAEEKEGANALLNERSTRVAALEAEMEKMSSAMAASQQNGLQREALESRIQLLEAELEQEREKSRQSVAKMEETLDEVDEIEERLTSEAVRWKRLYMELKKGVDKENAMMQAAVSGVSHLSPAQKQALAVKAEKVRSVNLQRQEEANRSRDAMSANSSLLNTSSAVNRSTHTSTSQENDLKQPLSTALSISANSTLLGGGNLASNTSTHSPAWGADNEKQMQQQQQGQQAALNESANPNQTMRATPTRNRGRQTGGGNESMANQSACRQQ</sequence>
<accession>A0A2A2KIR0</accession>
<reference evidence="3 4" key="1">
    <citation type="journal article" date="2017" name="Curr. Biol.">
        <title>Genome architecture and evolution of a unichromosomal asexual nematode.</title>
        <authorList>
            <person name="Fradin H."/>
            <person name="Zegar C."/>
            <person name="Gutwein M."/>
            <person name="Lucas J."/>
            <person name="Kovtun M."/>
            <person name="Corcoran D."/>
            <person name="Baugh L.R."/>
            <person name="Kiontke K."/>
            <person name="Gunsalus K."/>
            <person name="Fitch D.H."/>
            <person name="Piano F."/>
        </authorList>
    </citation>
    <scope>NUCLEOTIDE SEQUENCE [LARGE SCALE GENOMIC DNA]</scope>
    <source>
        <strain evidence="3">PF1309</strain>
    </source>
</reference>
<feature type="compositionally biased region" description="Low complexity" evidence="2">
    <location>
        <begin position="1025"/>
        <end position="1034"/>
    </location>
</feature>
<proteinExistence type="predicted"/>
<evidence type="ECO:0000256" key="1">
    <source>
        <dbReference type="SAM" id="Coils"/>
    </source>
</evidence>
<evidence type="ECO:0000313" key="3">
    <source>
        <dbReference type="EMBL" id="PAV73729.1"/>
    </source>
</evidence>
<protein>
    <submittedName>
        <fullName evidence="3">Uncharacterized protein</fullName>
    </submittedName>
</protein>
<feature type="compositionally biased region" description="Polar residues" evidence="2">
    <location>
        <begin position="1065"/>
        <end position="1075"/>
    </location>
</feature>
<feature type="compositionally biased region" description="Basic and acidic residues" evidence="2">
    <location>
        <begin position="945"/>
        <end position="956"/>
    </location>
</feature>
<feature type="coiled-coil region" evidence="1">
    <location>
        <begin position="136"/>
        <end position="896"/>
    </location>
</feature>
<dbReference type="AlphaFoldDB" id="A0A2A2KIR0"/>
<feature type="compositionally biased region" description="Polar residues" evidence="2">
    <location>
        <begin position="971"/>
        <end position="987"/>
    </location>
</feature>
<evidence type="ECO:0000256" key="2">
    <source>
        <dbReference type="SAM" id="MobiDB-lite"/>
    </source>
</evidence>
<dbReference type="Proteomes" id="UP000218231">
    <property type="component" value="Unassembled WGS sequence"/>
</dbReference>
<keyword evidence="4" id="KW-1185">Reference proteome</keyword>
<name>A0A2A2KIR0_9BILA</name>
<comment type="caution">
    <text evidence="3">The sequence shown here is derived from an EMBL/GenBank/DDBJ whole genome shotgun (WGS) entry which is preliminary data.</text>
</comment>
<feature type="region of interest" description="Disordered" evidence="2">
    <location>
        <begin position="945"/>
        <end position="987"/>
    </location>
</feature>
<dbReference type="GO" id="GO:0031267">
    <property type="term" value="F:small GTPase binding"/>
    <property type="evidence" value="ECO:0007669"/>
    <property type="project" value="TreeGrafter"/>
</dbReference>
<dbReference type="GO" id="GO:0099518">
    <property type="term" value="P:vesicle cytoskeletal trafficking"/>
    <property type="evidence" value="ECO:0007669"/>
    <property type="project" value="TreeGrafter"/>
</dbReference>
<dbReference type="PANTHER" id="PTHR18911:SF5">
    <property type="entry name" value="COILED-COIL DOMAIN-CONTAINING PROTEIN 186"/>
    <property type="match status" value="1"/>
</dbReference>
<organism evidence="3 4">
    <name type="scientific">Diploscapter pachys</name>
    <dbReference type="NCBI Taxonomy" id="2018661"/>
    <lineage>
        <taxon>Eukaryota</taxon>
        <taxon>Metazoa</taxon>
        <taxon>Ecdysozoa</taxon>
        <taxon>Nematoda</taxon>
        <taxon>Chromadorea</taxon>
        <taxon>Rhabditida</taxon>
        <taxon>Rhabditina</taxon>
        <taxon>Rhabditomorpha</taxon>
        <taxon>Rhabditoidea</taxon>
        <taxon>Rhabditidae</taxon>
        <taxon>Diploscapter</taxon>
    </lineage>
</organism>
<dbReference type="PANTHER" id="PTHR18911">
    <property type="entry name" value="CTCL TUMOR ANTIGEN HD-CL-01"/>
    <property type="match status" value="1"/>
</dbReference>
<dbReference type="EMBL" id="LIAE01008543">
    <property type="protein sequence ID" value="PAV73729.1"/>
    <property type="molecule type" value="Genomic_DNA"/>
</dbReference>
<feature type="compositionally biased region" description="Low complexity" evidence="2">
    <location>
        <begin position="959"/>
        <end position="970"/>
    </location>
</feature>